<evidence type="ECO:0000313" key="1">
    <source>
        <dbReference type="EMBL" id="CAD1829356.1"/>
    </source>
</evidence>
<gene>
    <name evidence="1" type="ORF">CB5_LOCUS12567</name>
</gene>
<dbReference type="PANTHER" id="PTHR31354">
    <property type="entry name" value="OS01G0793500 PROTEIN"/>
    <property type="match status" value="1"/>
</dbReference>
<dbReference type="AlphaFoldDB" id="A0A6V7PFR5"/>
<protein>
    <submittedName>
        <fullName evidence="1">Uncharacterized protein</fullName>
    </submittedName>
</protein>
<proteinExistence type="predicted"/>
<dbReference type="EMBL" id="LR862147">
    <property type="protein sequence ID" value="CAD1829356.1"/>
    <property type="molecule type" value="Genomic_DNA"/>
</dbReference>
<dbReference type="PANTHER" id="PTHR31354:SF2">
    <property type="entry name" value="OS01G0793500 PROTEIN"/>
    <property type="match status" value="1"/>
</dbReference>
<organism evidence="1">
    <name type="scientific">Ananas comosus var. bracteatus</name>
    <name type="common">red pineapple</name>
    <dbReference type="NCBI Taxonomy" id="296719"/>
    <lineage>
        <taxon>Eukaryota</taxon>
        <taxon>Viridiplantae</taxon>
        <taxon>Streptophyta</taxon>
        <taxon>Embryophyta</taxon>
        <taxon>Tracheophyta</taxon>
        <taxon>Spermatophyta</taxon>
        <taxon>Magnoliopsida</taxon>
        <taxon>Liliopsida</taxon>
        <taxon>Poales</taxon>
        <taxon>Bromeliaceae</taxon>
        <taxon>Bromelioideae</taxon>
        <taxon>Ananas</taxon>
    </lineage>
</organism>
<accession>A0A6V7PFR5</accession>
<sequence length="503" mass="57387">MRPLPLKLLSLLSLLLFILVLVSYPSPLALIRSSAPPKLPFRSSDLLPLLPWRLARPILGSLRSAIDLLPAFVGAASSPGDSVEWKGACFYENRAWLEYHNESGSPFGGGTLHIKTSNAHSWTCMDLYVFATPYRVTWDYYFLSREHTLDFKEWEGEAEYEYVKHNGVSIFLMPSGMIGTLRALAATMGFRDKCRRSSLWDFLALSKIRGRWGGFETLEKWVTGAYAGHTAVCLRDAEGKLWVAESGHENEKGEDVIAILPWEEWWDFEVNKDDSNPHIALLPLHPDMRAKFNETAAWEYANSMSGLPYGYHNMIFSWIDTISGNYPPPLDAHVVASFMTMWTKLQPAYAGNMWNEALNKRLGTEGLDLAEIMVESEKQGISFEKLLTISEQDDWVYVDGKSTSCVVFILGMYKEAGLFEPYSSSIQVSEFTIKDAYSLNFFEDNTTRLPEWCNKDDTVKLPFCQIKGRYRMEFPDYNIMQPYPHMNEKCPSLPPNYVRSNYC</sequence>
<reference evidence="1" key="1">
    <citation type="submission" date="2020-07" db="EMBL/GenBank/DDBJ databases">
        <authorList>
            <person name="Lin J."/>
        </authorList>
    </citation>
    <scope>NUCLEOTIDE SEQUENCE</scope>
</reference>
<name>A0A6V7PFR5_ANACO</name>